<dbReference type="PANTHER" id="PTHR23003:SF62">
    <property type="entry name" value="SERINE_ARGININE (SR)-TYPE SHUTTLING MRNA BINDING PROTEIN NPL3"/>
    <property type="match status" value="1"/>
</dbReference>
<dbReference type="GO" id="GO:2000805">
    <property type="term" value="P:negative regulation of termination of RNA polymerase II transcription, poly(A)-coupled"/>
    <property type="evidence" value="ECO:0007669"/>
    <property type="project" value="EnsemblFungi"/>
</dbReference>
<evidence type="ECO:0000256" key="3">
    <source>
        <dbReference type="ARBA" id="ARBA00022737"/>
    </source>
</evidence>
<evidence type="ECO:0000259" key="8">
    <source>
        <dbReference type="PROSITE" id="PS50102"/>
    </source>
</evidence>
<dbReference type="InterPro" id="IPR035979">
    <property type="entry name" value="RBD_domain_sf"/>
</dbReference>
<dbReference type="eggNOG" id="KOG0106">
    <property type="taxonomic scope" value="Eukaryota"/>
</dbReference>
<dbReference type="GO" id="GO:0005634">
    <property type="term" value="C:nucleus"/>
    <property type="evidence" value="ECO:0007669"/>
    <property type="project" value="UniProtKB-SubCell"/>
</dbReference>
<dbReference type="RefSeq" id="XP_001483023.2">
    <property type="nucleotide sequence ID" value="XM_001482973.1"/>
</dbReference>
<dbReference type="InParanoid" id="A5DNX7"/>
<evidence type="ECO:0000256" key="6">
    <source>
        <dbReference type="PROSITE-ProRule" id="PRU00176"/>
    </source>
</evidence>
<keyword evidence="3" id="KW-0677">Repeat</keyword>
<dbReference type="GO" id="GO:0006415">
    <property type="term" value="P:translational termination"/>
    <property type="evidence" value="ECO:0007669"/>
    <property type="project" value="EnsemblFungi"/>
</dbReference>
<dbReference type="GO" id="GO:0000398">
    <property type="term" value="P:mRNA splicing, via spliceosome"/>
    <property type="evidence" value="ECO:0007669"/>
    <property type="project" value="EnsemblFungi"/>
</dbReference>
<dbReference type="GO" id="GO:0061752">
    <property type="term" value="F:telomeric repeat-containing RNA binding"/>
    <property type="evidence" value="ECO:0007669"/>
    <property type="project" value="EnsemblFungi"/>
</dbReference>
<name>A5DNX7_PICGU</name>
<protein>
    <recommendedName>
        <fullName evidence="8">RRM domain-containing protein</fullName>
    </recommendedName>
</protein>
<evidence type="ECO:0000256" key="7">
    <source>
        <dbReference type="SAM" id="MobiDB-lite"/>
    </source>
</evidence>
<evidence type="ECO:0000256" key="4">
    <source>
        <dbReference type="ARBA" id="ARBA00022884"/>
    </source>
</evidence>
<dbReference type="GeneID" id="5124927"/>
<dbReference type="GO" id="GO:0003691">
    <property type="term" value="F:double-stranded telomeric DNA binding"/>
    <property type="evidence" value="ECO:0007669"/>
    <property type="project" value="EnsemblFungi"/>
</dbReference>
<gene>
    <name evidence="9" type="ORF">PGUG_04978</name>
</gene>
<dbReference type="EMBL" id="CH408160">
    <property type="protein sequence ID" value="EDK40880.2"/>
    <property type="molecule type" value="Genomic_DNA"/>
</dbReference>
<dbReference type="GO" id="GO:0017148">
    <property type="term" value="P:negative regulation of translation"/>
    <property type="evidence" value="ECO:0007669"/>
    <property type="project" value="EnsemblFungi"/>
</dbReference>
<proteinExistence type="predicted"/>
<feature type="compositionally biased region" description="Gly residues" evidence="7">
    <location>
        <begin position="195"/>
        <end position="208"/>
    </location>
</feature>
<reference evidence="9 10" key="1">
    <citation type="journal article" date="2009" name="Nature">
        <title>Evolution of pathogenicity and sexual reproduction in eight Candida genomes.</title>
        <authorList>
            <person name="Butler G."/>
            <person name="Rasmussen M.D."/>
            <person name="Lin M.F."/>
            <person name="Santos M.A."/>
            <person name="Sakthikumar S."/>
            <person name="Munro C.A."/>
            <person name="Rheinbay E."/>
            <person name="Grabherr M."/>
            <person name="Forche A."/>
            <person name="Reedy J.L."/>
            <person name="Agrafioti I."/>
            <person name="Arnaud M.B."/>
            <person name="Bates S."/>
            <person name="Brown A.J."/>
            <person name="Brunke S."/>
            <person name="Costanzo M.C."/>
            <person name="Fitzpatrick D.A."/>
            <person name="de Groot P.W."/>
            <person name="Harris D."/>
            <person name="Hoyer L.L."/>
            <person name="Hube B."/>
            <person name="Klis F.M."/>
            <person name="Kodira C."/>
            <person name="Lennard N."/>
            <person name="Logue M.E."/>
            <person name="Martin R."/>
            <person name="Neiman A.M."/>
            <person name="Nikolaou E."/>
            <person name="Quail M.A."/>
            <person name="Quinn J."/>
            <person name="Santos M.C."/>
            <person name="Schmitzberger F.F."/>
            <person name="Sherlock G."/>
            <person name="Shah P."/>
            <person name="Silverstein K.A."/>
            <person name="Skrzypek M.S."/>
            <person name="Soll D."/>
            <person name="Staggs R."/>
            <person name="Stansfield I."/>
            <person name="Stumpf M.P."/>
            <person name="Sudbery P.E."/>
            <person name="Srikantha T."/>
            <person name="Zeng Q."/>
            <person name="Berman J."/>
            <person name="Berriman M."/>
            <person name="Heitman J."/>
            <person name="Gow N.A."/>
            <person name="Lorenz M.C."/>
            <person name="Birren B.W."/>
            <person name="Kellis M."/>
            <person name="Cuomo C.A."/>
        </authorList>
    </citation>
    <scope>NUCLEOTIDE SEQUENCE [LARGE SCALE GENOMIC DNA]</scope>
    <source>
        <strain evidence="10">ATCC 6260 / CBS 566 / DSM 6381 / JCM 1539 / NBRC 10279 / NRRL Y-324</strain>
    </source>
</reference>
<dbReference type="InterPro" id="IPR000504">
    <property type="entry name" value="RRM_dom"/>
</dbReference>
<keyword evidence="4 6" id="KW-0694">RNA-binding</keyword>
<evidence type="ECO:0000256" key="2">
    <source>
        <dbReference type="ARBA" id="ARBA00022664"/>
    </source>
</evidence>
<feature type="compositionally biased region" description="Basic and acidic residues" evidence="7">
    <location>
        <begin position="230"/>
        <end position="251"/>
    </location>
</feature>
<keyword evidence="10" id="KW-1185">Reference proteome</keyword>
<dbReference type="HOGENOM" id="CLU_054994_0_0_1"/>
<dbReference type="CDD" id="cd00590">
    <property type="entry name" value="RRM_SF"/>
    <property type="match status" value="1"/>
</dbReference>
<comment type="subcellular location">
    <subcellularLocation>
        <location evidence="1">Nucleus</location>
    </subcellularLocation>
</comment>
<evidence type="ECO:0000313" key="10">
    <source>
        <dbReference type="Proteomes" id="UP000001997"/>
    </source>
</evidence>
<dbReference type="VEuPathDB" id="FungiDB:PGUG_04978"/>
<accession>A5DNX7</accession>
<dbReference type="GO" id="GO:0005737">
    <property type="term" value="C:cytoplasm"/>
    <property type="evidence" value="ECO:0007669"/>
    <property type="project" value="EnsemblFungi"/>
</dbReference>
<dbReference type="GO" id="GO:0042802">
    <property type="term" value="F:identical protein binding"/>
    <property type="evidence" value="ECO:0007669"/>
    <property type="project" value="EnsemblFungi"/>
</dbReference>
<dbReference type="KEGG" id="pgu:PGUG_04978"/>
<feature type="compositionally biased region" description="Gly residues" evidence="7">
    <location>
        <begin position="137"/>
        <end position="146"/>
    </location>
</feature>
<dbReference type="GO" id="GO:0031370">
    <property type="term" value="F:eukaryotic initiation factor 4G binding"/>
    <property type="evidence" value="ECO:0007669"/>
    <property type="project" value="EnsemblFungi"/>
</dbReference>
<dbReference type="GO" id="GO:0032968">
    <property type="term" value="P:positive regulation of transcription elongation by RNA polymerase II"/>
    <property type="evidence" value="ECO:0007669"/>
    <property type="project" value="EnsemblFungi"/>
</dbReference>
<feature type="region of interest" description="Disordered" evidence="7">
    <location>
        <begin position="130"/>
        <end position="251"/>
    </location>
</feature>
<sequence length="251" mass="27753">MRGYAFVTFENSEDTAKAVETMNGTEFDGQTLQVEFAKERKEDTRGQFRVKVTNLPDGTAWQDFKDFVRDKTESTPTFAKVFRDYESGEVIGALEFGSREELDKAVPLLDKAEFQDVVLVAEEDISPFVPPPRRGGFRGGRGGGFRGDFRGGRGRGGFRGDSRGGFRGGRGGYRDDFRGGFRGGRGGYRDDFRGGSRGGRGGFRGGRGGEYDSYPPRDGGDGGYPAQESYGREGRDDGYDSYTRDRSPTRY</sequence>
<dbReference type="Pfam" id="PF00076">
    <property type="entry name" value="RRM_1"/>
    <property type="match status" value="1"/>
</dbReference>
<keyword evidence="5" id="KW-0539">Nucleus</keyword>
<feature type="domain" description="RRM" evidence="8">
    <location>
        <begin position="1"/>
        <end position="39"/>
    </location>
</feature>
<dbReference type="InterPro" id="IPR012677">
    <property type="entry name" value="Nucleotide-bd_a/b_plait_sf"/>
</dbReference>
<dbReference type="Gene3D" id="3.30.70.330">
    <property type="match status" value="2"/>
</dbReference>
<evidence type="ECO:0000256" key="5">
    <source>
        <dbReference type="ARBA" id="ARBA00023242"/>
    </source>
</evidence>
<organism evidence="9 10">
    <name type="scientific">Meyerozyma guilliermondii (strain ATCC 6260 / CBS 566 / DSM 6381 / JCM 1539 / NBRC 10279 / NRRL Y-324)</name>
    <name type="common">Yeast</name>
    <name type="synonym">Candida guilliermondii</name>
    <dbReference type="NCBI Taxonomy" id="294746"/>
    <lineage>
        <taxon>Eukaryota</taxon>
        <taxon>Fungi</taxon>
        <taxon>Dikarya</taxon>
        <taxon>Ascomycota</taxon>
        <taxon>Saccharomycotina</taxon>
        <taxon>Pichiomycetes</taxon>
        <taxon>Debaryomycetaceae</taxon>
        <taxon>Meyerozyma</taxon>
    </lineage>
</organism>
<dbReference type="AlphaFoldDB" id="A5DNX7"/>
<dbReference type="GO" id="GO:0000993">
    <property type="term" value="F:RNA polymerase II complex binding"/>
    <property type="evidence" value="ECO:0007669"/>
    <property type="project" value="EnsemblFungi"/>
</dbReference>
<dbReference type="STRING" id="294746.A5DNX7"/>
<dbReference type="PANTHER" id="PTHR23003">
    <property type="entry name" value="RNA RECOGNITION MOTIF RRM DOMAIN CONTAINING PROTEIN"/>
    <property type="match status" value="1"/>
</dbReference>
<dbReference type="Proteomes" id="UP000001997">
    <property type="component" value="Unassembled WGS sequence"/>
</dbReference>
<dbReference type="GO" id="GO:0008143">
    <property type="term" value="F:poly(A) binding"/>
    <property type="evidence" value="ECO:0007669"/>
    <property type="project" value="EnsemblFungi"/>
</dbReference>
<dbReference type="GO" id="GO:0003729">
    <property type="term" value="F:mRNA binding"/>
    <property type="evidence" value="ECO:0007669"/>
    <property type="project" value="EnsemblFungi"/>
</dbReference>
<dbReference type="OMA" id="EGVAWQE"/>
<dbReference type="PROSITE" id="PS50102">
    <property type="entry name" value="RRM"/>
    <property type="match status" value="1"/>
</dbReference>
<keyword evidence="2" id="KW-0507">mRNA processing</keyword>
<evidence type="ECO:0000256" key="1">
    <source>
        <dbReference type="ARBA" id="ARBA00004123"/>
    </source>
</evidence>
<dbReference type="OrthoDB" id="1099063at2759"/>
<dbReference type="SUPFAM" id="SSF54928">
    <property type="entry name" value="RNA-binding domain, RBD"/>
    <property type="match status" value="1"/>
</dbReference>
<evidence type="ECO:0000313" key="9">
    <source>
        <dbReference type="EMBL" id="EDK40880.2"/>
    </source>
</evidence>
<dbReference type="InterPro" id="IPR050374">
    <property type="entry name" value="RRT5_SRSF_SR"/>
</dbReference>